<dbReference type="NCBIfam" id="NF047756">
    <property type="entry name" value="LIC11435_fam"/>
    <property type="match status" value="1"/>
</dbReference>
<reference evidence="1 2" key="1">
    <citation type="submission" date="2021-08" db="EMBL/GenBank/DDBJ databases">
        <title>Complete genome sequence of Leptospira kobayashii strain E30.</title>
        <authorList>
            <person name="Nakao R."/>
            <person name="Nakamura S."/>
            <person name="Masuzawa T."/>
            <person name="Koizumi N."/>
        </authorList>
    </citation>
    <scope>NUCLEOTIDE SEQUENCE [LARGE SCALE GENOMIC DNA]</scope>
    <source>
        <strain evidence="1 2">E30</strain>
    </source>
</reference>
<evidence type="ECO:0000313" key="2">
    <source>
        <dbReference type="Proteomes" id="UP000245263"/>
    </source>
</evidence>
<dbReference type="InterPro" id="IPR013783">
    <property type="entry name" value="Ig-like_fold"/>
</dbReference>
<dbReference type="InterPro" id="IPR036116">
    <property type="entry name" value="FN3_sf"/>
</dbReference>
<proteinExistence type="predicted"/>
<organism evidence="1 2">
    <name type="scientific">Leptospira kobayashii</name>
    <dbReference type="NCBI Taxonomy" id="1917830"/>
    <lineage>
        <taxon>Bacteria</taxon>
        <taxon>Pseudomonadati</taxon>
        <taxon>Spirochaetota</taxon>
        <taxon>Spirochaetia</taxon>
        <taxon>Leptospirales</taxon>
        <taxon>Leptospiraceae</taxon>
        <taxon>Leptospira</taxon>
    </lineage>
</organism>
<dbReference type="Proteomes" id="UP000245263">
    <property type="component" value="Chromosome 1"/>
</dbReference>
<dbReference type="Gene3D" id="2.60.40.10">
    <property type="entry name" value="Immunoglobulins"/>
    <property type="match status" value="1"/>
</dbReference>
<dbReference type="InterPro" id="IPR058177">
    <property type="entry name" value="LIC11435-like"/>
</dbReference>
<dbReference type="EMBL" id="AP025028">
    <property type="protein sequence ID" value="BDA78758.1"/>
    <property type="molecule type" value="Genomic_DNA"/>
</dbReference>
<sequence>MSVYAEEPASTDEPPQSISWQEIPGASGYILEIKNSNGYMVLSEKTTSNSYNVTNLGSGVYEHRVGVINKLGKVGAYSEWVRLEVVVSKVPTLTNDSIYSISKEDKQKVFDLQGTDFVDQMRVYMVIDGKKIPAKKVEVESATRARAVFDIDPSMNTGIYDLVLENPRKKALNVRQRIVFSETKEKAKRFATRQERILKKEIPEDYYETPYWSTFWRSSLIPGWGQKYIDGENWKFYVYPVVAIGIAGAYASSYSKFQSAKSSYESAVLVGVFLAEDPNSQILWLMNRNSAQANFNSAKQQLTTIQTGAGVLGLFVLYNLVDAYFSARRNVAGLETAPGLPLGQETARVNAKMAADPFSSIQPASGYNVSSSYQVEFSLRY</sequence>
<evidence type="ECO:0008006" key="3">
    <source>
        <dbReference type="Google" id="ProtNLM"/>
    </source>
</evidence>
<protein>
    <recommendedName>
        <fullName evidence="3">DUF5683 domain-containing protein</fullName>
    </recommendedName>
</protein>
<evidence type="ECO:0000313" key="1">
    <source>
        <dbReference type="EMBL" id="BDA78758.1"/>
    </source>
</evidence>
<dbReference type="SUPFAM" id="SSF49265">
    <property type="entry name" value="Fibronectin type III"/>
    <property type="match status" value="1"/>
</dbReference>
<name>A0ABM7URG6_9LEPT</name>
<gene>
    <name evidence="1" type="ORF">LPTSP3_g16880</name>
</gene>
<accession>A0ABM7URG6</accession>
<keyword evidence="2" id="KW-1185">Reference proteome</keyword>